<gene>
    <name evidence="5" type="ORF">J1C48_17055</name>
</gene>
<comment type="caution">
    <text evidence="5">The sequence shown here is derived from an EMBL/GenBank/DDBJ whole genome shotgun (WGS) entry which is preliminary data.</text>
</comment>
<keyword evidence="6" id="KW-1185">Reference proteome</keyword>
<dbReference type="InterPro" id="IPR036390">
    <property type="entry name" value="WH_DNA-bd_sf"/>
</dbReference>
<proteinExistence type="predicted"/>
<dbReference type="PROSITE" id="PS51118">
    <property type="entry name" value="HTH_HXLR"/>
    <property type="match status" value="1"/>
</dbReference>
<dbReference type="InterPro" id="IPR011991">
    <property type="entry name" value="ArsR-like_HTH"/>
</dbReference>
<dbReference type="EMBL" id="JAFMPP010000019">
    <property type="protein sequence ID" value="MBO0664292.1"/>
    <property type="molecule type" value="Genomic_DNA"/>
</dbReference>
<dbReference type="InterPro" id="IPR002577">
    <property type="entry name" value="HTH_HxlR"/>
</dbReference>
<feature type="domain" description="HTH hxlR-type" evidence="4">
    <location>
        <begin position="22"/>
        <end position="120"/>
    </location>
</feature>
<evidence type="ECO:0000256" key="1">
    <source>
        <dbReference type="ARBA" id="ARBA00023015"/>
    </source>
</evidence>
<evidence type="ECO:0000259" key="4">
    <source>
        <dbReference type="PROSITE" id="PS51118"/>
    </source>
</evidence>
<name>A0A939G302_9HYPH</name>
<organism evidence="5 6">
    <name type="scientific">Jiella flava</name>
    <dbReference type="NCBI Taxonomy" id="2816857"/>
    <lineage>
        <taxon>Bacteria</taxon>
        <taxon>Pseudomonadati</taxon>
        <taxon>Pseudomonadota</taxon>
        <taxon>Alphaproteobacteria</taxon>
        <taxon>Hyphomicrobiales</taxon>
        <taxon>Aurantimonadaceae</taxon>
        <taxon>Jiella</taxon>
    </lineage>
</organism>
<keyword evidence="2" id="KW-0238">DNA-binding</keyword>
<dbReference type="GO" id="GO:0006355">
    <property type="term" value="P:regulation of DNA-templated transcription"/>
    <property type="evidence" value="ECO:0007669"/>
    <property type="project" value="UniProtKB-ARBA"/>
</dbReference>
<dbReference type="PANTHER" id="PTHR33204">
    <property type="entry name" value="TRANSCRIPTIONAL REGULATOR, MARR FAMILY"/>
    <property type="match status" value="1"/>
</dbReference>
<dbReference type="CDD" id="cd00090">
    <property type="entry name" value="HTH_ARSR"/>
    <property type="match status" value="1"/>
</dbReference>
<evidence type="ECO:0000256" key="2">
    <source>
        <dbReference type="ARBA" id="ARBA00023125"/>
    </source>
</evidence>
<dbReference type="Gene3D" id="1.10.10.10">
    <property type="entry name" value="Winged helix-like DNA-binding domain superfamily/Winged helix DNA-binding domain"/>
    <property type="match status" value="1"/>
</dbReference>
<evidence type="ECO:0000313" key="5">
    <source>
        <dbReference type="EMBL" id="MBO0664292.1"/>
    </source>
</evidence>
<protein>
    <submittedName>
        <fullName evidence="5">Helix-turn-helix transcriptional regulator</fullName>
    </submittedName>
</protein>
<keyword evidence="1" id="KW-0805">Transcription regulation</keyword>
<dbReference type="SUPFAM" id="SSF46785">
    <property type="entry name" value="Winged helix' DNA-binding domain"/>
    <property type="match status" value="1"/>
</dbReference>
<evidence type="ECO:0000256" key="3">
    <source>
        <dbReference type="ARBA" id="ARBA00023163"/>
    </source>
</evidence>
<reference evidence="5" key="1">
    <citation type="submission" date="2021-03" db="EMBL/GenBank/DDBJ databases">
        <title>Whole genome sequence of Jiella sp. CQZ9-1.</title>
        <authorList>
            <person name="Tuo L."/>
        </authorList>
    </citation>
    <scope>NUCLEOTIDE SEQUENCE</scope>
    <source>
        <strain evidence="5">CQZ9-1</strain>
    </source>
</reference>
<dbReference type="InterPro" id="IPR036388">
    <property type="entry name" value="WH-like_DNA-bd_sf"/>
</dbReference>
<dbReference type="Pfam" id="PF01638">
    <property type="entry name" value="HxlR"/>
    <property type="match status" value="1"/>
</dbReference>
<accession>A0A939G302</accession>
<evidence type="ECO:0000313" key="6">
    <source>
        <dbReference type="Proteomes" id="UP000664122"/>
    </source>
</evidence>
<dbReference type="Proteomes" id="UP000664122">
    <property type="component" value="Unassembled WGS sequence"/>
</dbReference>
<dbReference type="RefSeq" id="WP_207259205.1">
    <property type="nucleotide sequence ID" value="NZ_JAJNMM010000017.1"/>
</dbReference>
<dbReference type="GO" id="GO:0003677">
    <property type="term" value="F:DNA binding"/>
    <property type="evidence" value="ECO:0007669"/>
    <property type="project" value="UniProtKB-KW"/>
</dbReference>
<keyword evidence="3" id="KW-0804">Transcription</keyword>
<dbReference type="AlphaFoldDB" id="A0A939G302"/>
<dbReference type="PANTHER" id="PTHR33204:SF18">
    <property type="entry name" value="TRANSCRIPTIONAL REGULATORY PROTEIN"/>
    <property type="match status" value="1"/>
</dbReference>
<sequence>MESQKVTKSDNGPHGKWYGDACGAAFALELIGERWSLLIMRELMLGPRRFSDIRADLPGISAKVLSERLAGLEAYGVLVRRTVPEPTPARLYELTKWGYAAEPILLELGRWAAASPLHDPRLPLSPVSFMLSLRTMLDRAAARDLSAVVVFAIGTVRFTACLKDGEIAIERGETVPADLRFTAPSGPVMAAVFYGRAAPSDVGVVIEGDPALARRVIAFFDLPRIFEMEPRPARAAHGPTRSDDADVSR</sequence>